<dbReference type="Gene3D" id="2.40.50.140">
    <property type="entry name" value="Nucleic acid-binding proteins"/>
    <property type="match status" value="1"/>
</dbReference>
<feature type="binding site" evidence="8">
    <location>
        <position position="14"/>
    </location>
    <ligand>
        <name>[4Fe-4S] cluster</name>
        <dbReference type="ChEBI" id="CHEBI:49883"/>
        <label>1</label>
    </ligand>
</feature>
<evidence type="ECO:0000256" key="4">
    <source>
        <dbReference type="ARBA" id="ARBA00022691"/>
    </source>
</evidence>
<dbReference type="AlphaFoldDB" id="A0A9E2KNC0"/>
<dbReference type="SMART" id="SM00729">
    <property type="entry name" value="Elp3"/>
    <property type="match status" value="1"/>
</dbReference>
<protein>
    <recommendedName>
        <fullName evidence="8">Ribosomal protein uS12 methylthiotransferase RimO</fullName>
        <shortName evidence="8">uS12 MTTase</shortName>
        <shortName evidence="8">uS12 methylthiotransferase</shortName>
        <ecNumber evidence="8">2.8.4.4</ecNumber>
    </recommendedName>
    <alternativeName>
        <fullName evidence="8">Ribosomal protein uS12 (aspartate-C(3))-methylthiotransferase</fullName>
    </alternativeName>
    <alternativeName>
        <fullName evidence="8">Ribosome maturation factor RimO</fullName>
    </alternativeName>
</protein>
<dbReference type="Gene3D" id="3.80.30.20">
    <property type="entry name" value="tm_1862 like domain"/>
    <property type="match status" value="1"/>
</dbReference>
<evidence type="ECO:0000256" key="5">
    <source>
        <dbReference type="ARBA" id="ARBA00022723"/>
    </source>
</evidence>
<dbReference type="InterPro" id="IPR007197">
    <property type="entry name" value="rSAM"/>
</dbReference>
<dbReference type="InterPro" id="IPR006638">
    <property type="entry name" value="Elp3/MiaA/NifB-like_rSAM"/>
</dbReference>
<sequence>MSKIPAIGIVSLGCAKNLVDSERLTSALIARGYRMEADYAACDAVIVNTCGFINQAVEESLEAIGEALEHNSHIIVMGCLGAKPETIKQAYPQVAAVFGPGRRAAVLREIAALVGTPPQEAVQHLPASGVLLTPPHYAYLKIAEGCRHHCTFCIIPKLRGPLRSRRPEDIMREATALKAQRVRELLIIAQDSSDYGIDLEPKVPTSALLRELATLKLWLRVHYVYPAPEAERIVELMAEGLVLPYLDVPLQHAAPSVLKRMKRPGSFDKSLQLIEKWRNICPDIALRSTFITGFPGETQAEFDELLDFIQEAKLDRVGCFPYSDVDGAEANNLPGAVPPEVREERAMQLMQLQSEISRAKLQQRIGTTCDVIIDAVSEDGQAFGRSKYEAPDVDGIITIENGASLRAGDIVPVTITGADEHDLTATLAPQEINFKLKG</sequence>
<comment type="subcellular location">
    <subcellularLocation>
        <location evidence="8">Cytoplasm</location>
    </subcellularLocation>
</comment>
<dbReference type="SFLD" id="SFLDS00029">
    <property type="entry name" value="Radical_SAM"/>
    <property type="match status" value="1"/>
</dbReference>
<dbReference type="PROSITE" id="PS50926">
    <property type="entry name" value="TRAM"/>
    <property type="match status" value="1"/>
</dbReference>
<comment type="cofactor">
    <cofactor evidence="8">
        <name>[4Fe-4S] cluster</name>
        <dbReference type="ChEBI" id="CHEBI:49883"/>
    </cofactor>
    <text evidence="8">Binds 2 [4Fe-4S] clusters. One cluster is coordinated with 3 cysteines and an exchangeable S-adenosyl-L-methionine.</text>
</comment>
<dbReference type="PROSITE" id="PS51918">
    <property type="entry name" value="RADICAL_SAM"/>
    <property type="match status" value="1"/>
</dbReference>
<feature type="binding site" evidence="8">
    <location>
        <position position="50"/>
    </location>
    <ligand>
        <name>[4Fe-4S] cluster</name>
        <dbReference type="ChEBI" id="CHEBI:49883"/>
        <label>1</label>
    </ligand>
</feature>
<dbReference type="GO" id="GO:0035599">
    <property type="term" value="F:aspartic acid methylthiotransferase activity"/>
    <property type="evidence" value="ECO:0007669"/>
    <property type="project" value="TreeGrafter"/>
</dbReference>
<feature type="binding site" evidence="8">
    <location>
        <position position="146"/>
    </location>
    <ligand>
        <name>[4Fe-4S] cluster</name>
        <dbReference type="ChEBI" id="CHEBI:49883"/>
        <label>2</label>
        <note>4Fe-4S-S-AdoMet</note>
    </ligand>
</feature>
<keyword evidence="2 8" id="KW-0963">Cytoplasm</keyword>
<dbReference type="PANTHER" id="PTHR43837:SF1">
    <property type="entry name" value="RIBOSOMAL PROTEIN US12 METHYLTHIOTRANSFERASE RIMO"/>
    <property type="match status" value="1"/>
</dbReference>
<keyword evidence="7 8" id="KW-0411">Iron-sulfur</keyword>
<evidence type="ECO:0000256" key="6">
    <source>
        <dbReference type="ARBA" id="ARBA00023004"/>
    </source>
</evidence>
<dbReference type="InterPro" id="IPR012340">
    <property type="entry name" value="NA-bd_OB-fold"/>
</dbReference>
<proteinExistence type="inferred from homology"/>
<comment type="catalytic activity">
    <reaction evidence="8">
        <text>L-aspartate(89)-[ribosomal protein uS12]-hydrogen + (sulfur carrier)-SH + AH2 + 2 S-adenosyl-L-methionine = 3-methylsulfanyl-L-aspartate(89)-[ribosomal protein uS12]-hydrogen + (sulfur carrier)-H + 5'-deoxyadenosine + L-methionine + A + S-adenosyl-L-homocysteine + 2 H(+)</text>
        <dbReference type="Rhea" id="RHEA:37087"/>
        <dbReference type="Rhea" id="RHEA-COMP:10460"/>
        <dbReference type="Rhea" id="RHEA-COMP:10461"/>
        <dbReference type="Rhea" id="RHEA-COMP:14737"/>
        <dbReference type="Rhea" id="RHEA-COMP:14739"/>
        <dbReference type="ChEBI" id="CHEBI:13193"/>
        <dbReference type="ChEBI" id="CHEBI:15378"/>
        <dbReference type="ChEBI" id="CHEBI:17319"/>
        <dbReference type="ChEBI" id="CHEBI:17499"/>
        <dbReference type="ChEBI" id="CHEBI:29917"/>
        <dbReference type="ChEBI" id="CHEBI:29961"/>
        <dbReference type="ChEBI" id="CHEBI:57844"/>
        <dbReference type="ChEBI" id="CHEBI:57856"/>
        <dbReference type="ChEBI" id="CHEBI:59789"/>
        <dbReference type="ChEBI" id="CHEBI:64428"/>
        <dbReference type="ChEBI" id="CHEBI:73599"/>
        <dbReference type="EC" id="2.8.4.4"/>
    </reaction>
</comment>
<keyword evidence="12" id="KW-0689">Ribosomal protein</keyword>
<keyword evidence="6 8" id="KW-0408">Iron</keyword>
<dbReference type="GO" id="GO:0005840">
    <property type="term" value="C:ribosome"/>
    <property type="evidence" value="ECO:0007669"/>
    <property type="project" value="UniProtKB-KW"/>
</dbReference>
<dbReference type="SUPFAM" id="SSF102114">
    <property type="entry name" value="Radical SAM enzymes"/>
    <property type="match status" value="1"/>
</dbReference>
<gene>
    <name evidence="8 12" type="primary">rimO</name>
    <name evidence="12" type="ORF">IAA31_06510</name>
</gene>
<feature type="domain" description="Radical SAM core" evidence="11">
    <location>
        <begin position="132"/>
        <end position="359"/>
    </location>
</feature>
<comment type="caution">
    <text evidence="12">The sequence shown here is derived from an EMBL/GenBank/DDBJ whole genome shotgun (WGS) entry which is preliminary data.</text>
</comment>
<keyword evidence="12" id="KW-0687">Ribonucleoprotein</keyword>
<evidence type="ECO:0000259" key="11">
    <source>
        <dbReference type="PROSITE" id="PS51918"/>
    </source>
</evidence>
<dbReference type="InterPro" id="IPR013848">
    <property type="entry name" value="Methylthiotransferase_N"/>
</dbReference>
<dbReference type="InterPro" id="IPR005839">
    <property type="entry name" value="Methylthiotransferase"/>
</dbReference>
<dbReference type="EC" id="2.8.4.4" evidence="8"/>
<evidence type="ECO:0000313" key="12">
    <source>
        <dbReference type="EMBL" id="MBU3827124.1"/>
    </source>
</evidence>
<dbReference type="Pfam" id="PF04055">
    <property type="entry name" value="Radical_SAM"/>
    <property type="match status" value="1"/>
</dbReference>
<evidence type="ECO:0000256" key="1">
    <source>
        <dbReference type="ARBA" id="ARBA00022485"/>
    </source>
</evidence>
<dbReference type="GO" id="GO:0006400">
    <property type="term" value="P:tRNA modification"/>
    <property type="evidence" value="ECO:0007669"/>
    <property type="project" value="InterPro"/>
</dbReference>
<dbReference type="FunFam" id="3.80.30.20:FF:000001">
    <property type="entry name" value="tRNA-2-methylthio-N(6)-dimethylallyladenosine synthase 2"/>
    <property type="match status" value="1"/>
</dbReference>
<comment type="function">
    <text evidence="8">Catalyzes the methylthiolation of an aspartic acid residue of ribosomal protein uS12.</text>
</comment>
<dbReference type="GO" id="GO:0005829">
    <property type="term" value="C:cytosol"/>
    <property type="evidence" value="ECO:0007669"/>
    <property type="project" value="TreeGrafter"/>
</dbReference>
<evidence type="ECO:0000256" key="2">
    <source>
        <dbReference type="ARBA" id="ARBA00022490"/>
    </source>
</evidence>
<feature type="binding site" evidence="8">
    <location>
        <position position="79"/>
    </location>
    <ligand>
        <name>[4Fe-4S] cluster</name>
        <dbReference type="ChEBI" id="CHEBI:49883"/>
        <label>1</label>
    </ligand>
</feature>
<reference evidence="12" key="2">
    <citation type="submission" date="2021-04" db="EMBL/GenBank/DDBJ databases">
        <authorList>
            <person name="Gilroy R."/>
        </authorList>
    </citation>
    <scope>NUCLEOTIDE SEQUENCE</scope>
    <source>
        <strain evidence="12">687</strain>
    </source>
</reference>
<dbReference type="Gene3D" id="3.40.50.12160">
    <property type="entry name" value="Methylthiotransferase, N-terminal domain"/>
    <property type="match status" value="1"/>
</dbReference>
<dbReference type="InterPro" id="IPR002792">
    <property type="entry name" value="TRAM_dom"/>
</dbReference>
<feature type="binding site" evidence="8">
    <location>
        <position position="150"/>
    </location>
    <ligand>
        <name>[4Fe-4S] cluster</name>
        <dbReference type="ChEBI" id="CHEBI:49883"/>
        <label>2</label>
        <note>4Fe-4S-S-AdoMet</note>
    </ligand>
</feature>
<dbReference type="GO" id="GO:0051539">
    <property type="term" value="F:4 iron, 4 sulfur cluster binding"/>
    <property type="evidence" value="ECO:0007669"/>
    <property type="project" value="UniProtKB-UniRule"/>
</dbReference>
<dbReference type="NCBIfam" id="TIGR00089">
    <property type="entry name" value="MiaB/RimO family radical SAM methylthiotransferase"/>
    <property type="match status" value="1"/>
</dbReference>
<dbReference type="GO" id="GO:0103039">
    <property type="term" value="F:protein methylthiotransferase activity"/>
    <property type="evidence" value="ECO:0007669"/>
    <property type="project" value="UniProtKB-EC"/>
</dbReference>
<evidence type="ECO:0000259" key="9">
    <source>
        <dbReference type="PROSITE" id="PS50926"/>
    </source>
</evidence>
<dbReference type="InterPro" id="IPR058240">
    <property type="entry name" value="rSAM_sf"/>
</dbReference>
<dbReference type="EMBL" id="JAHLFG010000070">
    <property type="protein sequence ID" value="MBU3827124.1"/>
    <property type="molecule type" value="Genomic_DNA"/>
</dbReference>
<dbReference type="InterPro" id="IPR020612">
    <property type="entry name" value="Methylthiotransferase_CS"/>
</dbReference>
<dbReference type="InterPro" id="IPR038135">
    <property type="entry name" value="Methylthiotransferase_N_sf"/>
</dbReference>
<dbReference type="NCBIfam" id="TIGR01125">
    <property type="entry name" value="30S ribosomal protein S12 methylthiotransferase RimO"/>
    <property type="match status" value="1"/>
</dbReference>
<keyword evidence="3 8" id="KW-0808">Transferase</keyword>
<dbReference type="InterPro" id="IPR005840">
    <property type="entry name" value="Ribosomal_uS12_MeSTrfase_RimO"/>
</dbReference>
<organism evidence="12 13">
    <name type="scientific">Candidatus Anaerobiospirillum merdipullorum</name>
    <dbReference type="NCBI Taxonomy" id="2838450"/>
    <lineage>
        <taxon>Bacteria</taxon>
        <taxon>Pseudomonadati</taxon>
        <taxon>Pseudomonadota</taxon>
        <taxon>Gammaproteobacteria</taxon>
        <taxon>Aeromonadales</taxon>
        <taxon>Succinivibrionaceae</taxon>
        <taxon>Anaerobiospirillum</taxon>
    </lineage>
</organism>
<dbReference type="SFLD" id="SFLDF00274">
    <property type="entry name" value="ribosomal_protein_S12_methylth"/>
    <property type="match status" value="1"/>
</dbReference>
<reference evidence="12" key="1">
    <citation type="journal article" date="2021" name="PeerJ">
        <title>Extensive microbial diversity within the chicken gut microbiome revealed by metagenomics and culture.</title>
        <authorList>
            <person name="Gilroy R."/>
            <person name="Ravi A."/>
            <person name="Getino M."/>
            <person name="Pursley I."/>
            <person name="Horton D.L."/>
            <person name="Alikhan N.F."/>
            <person name="Baker D."/>
            <person name="Gharbi K."/>
            <person name="Hall N."/>
            <person name="Watson M."/>
            <person name="Adriaenssens E.M."/>
            <person name="Foster-Nyarko E."/>
            <person name="Jarju S."/>
            <person name="Secka A."/>
            <person name="Antonio M."/>
            <person name="Oren A."/>
            <person name="Chaudhuri R.R."/>
            <person name="La Ragione R."/>
            <person name="Hildebrand F."/>
            <person name="Pallen M.J."/>
        </authorList>
    </citation>
    <scope>NUCLEOTIDE SEQUENCE</scope>
    <source>
        <strain evidence="12">687</strain>
    </source>
</reference>
<evidence type="ECO:0000256" key="3">
    <source>
        <dbReference type="ARBA" id="ARBA00022679"/>
    </source>
</evidence>
<feature type="domain" description="TRAM" evidence="9">
    <location>
        <begin position="362"/>
        <end position="429"/>
    </location>
</feature>
<evidence type="ECO:0000256" key="7">
    <source>
        <dbReference type="ARBA" id="ARBA00023014"/>
    </source>
</evidence>
<dbReference type="CDD" id="cd01335">
    <property type="entry name" value="Radical_SAM"/>
    <property type="match status" value="1"/>
</dbReference>
<dbReference type="SFLD" id="SFLDG01061">
    <property type="entry name" value="methylthiotransferase"/>
    <property type="match status" value="1"/>
</dbReference>
<feature type="binding site" evidence="8">
    <location>
        <position position="153"/>
    </location>
    <ligand>
        <name>[4Fe-4S] cluster</name>
        <dbReference type="ChEBI" id="CHEBI:49883"/>
        <label>2</label>
        <note>4Fe-4S-S-AdoMet</note>
    </ligand>
</feature>
<evidence type="ECO:0000259" key="10">
    <source>
        <dbReference type="PROSITE" id="PS51449"/>
    </source>
</evidence>
<dbReference type="Pfam" id="PF00919">
    <property type="entry name" value="UPF0004"/>
    <property type="match status" value="1"/>
</dbReference>
<feature type="domain" description="MTTase N-terminal" evidence="10">
    <location>
        <begin position="5"/>
        <end position="115"/>
    </location>
</feature>
<dbReference type="PROSITE" id="PS51449">
    <property type="entry name" value="MTTASE_N"/>
    <property type="match status" value="1"/>
</dbReference>
<dbReference type="InterPro" id="IPR023404">
    <property type="entry name" value="rSAM_horseshoe"/>
</dbReference>
<accession>A0A9E2KNC0</accession>
<comment type="similarity">
    <text evidence="8">Belongs to the methylthiotransferase family. RimO subfamily.</text>
</comment>
<evidence type="ECO:0000313" key="13">
    <source>
        <dbReference type="Proteomes" id="UP000824150"/>
    </source>
</evidence>
<dbReference type="SFLD" id="SFLDG01082">
    <property type="entry name" value="B12-binding_domain_containing"/>
    <property type="match status" value="1"/>
</dbReference>
<dbReference type="HAMAP" id="MF_01865">
    <property type="entry name" value="MTTase_RimO"/>
    <property type="match status" value="1"/>
</dbReference>
<name>A0A9E2KNC0_9GAMM</name>
<dbReference type="Proteomes" id="UP000824150">
    <property type="component" value="Unassembled WGS sequence"/>
</dbReference>
<dbReference type="PROSITE" id="PS01278">
    <property type="entry name" value="MTTASE_RADICAL"/>
    <property type="match status" value="1"/>
</dbReference>
<evidence type="ECO:0000256" key="8">
    <source>
        <dbReference type="HAMAP-Rule" id="MF_01865"/>
    </source>
</evidence>
<keyword evidence="1 8" id="KW-0004">4Fe-4S</keyword>
<keyword evidence="5 8" id="KW-0479">Metal-binding</keyword>
<dbReference type="GO" id="GO:0046872">
    <property type="term" value="F:metal ion binding"/>
    <property type="evidence" value="ECO:0007669"/>
    <property type="project" value="UniProtKB-KW"/>
</dbReference>
<dbReference type="Pfam" id="PF18693">
    <property type="entry name" value="TRAM_2"/>
    <property type="match status" value="1"/>
</dbReference>
<dbReference type="PANTHER" id="PTHR43837">
    <property type="entry name" value="RIBOSOMAL PROTEIN S12 METHYLTHIOTRANSFERASE RIMO"/>
    <property type="match status" value="1"/>
</dbReference>
<keyword evidence="4 8" id="KW-0949">S-adenosyl-L-methionine</keyword>